<dbReference type="Ensembl" id="ENSLBET00000036558.1">
    <property type="protein sequence ID" value="ENSLBEP00000035062.1"/>
    <property type="gene ID" value="ENSLBEG00000026348.1"/>
</dbReference>
<accession>A0A3Q3GMG7</accession>
<dbReference type="InParanoid" id="A0A3Q3GMG7"/>
<proteinExistence type="predicted"/>
<sequence>MRKSSKGRDYKILCWKPNLGTTKMPGSGCTTAEERPHERWHLLGHLKSECRGDNRHCGGHWLMSSVPNHPAAEWFYAYFICISLNRTNGQQKRLLGNSPVYPPIGQCFFLPLLMGTSRPNCQHVSLRVWLSS</sequence>
<evidence type="ECO:0000313" key="2">
    <source>
        <dbReference type="Proteomes" id="UP000261660"/>
    </source>
</evidence>
<keyword evidence="2" id="KW-1185">Reference proteome</keyword>
<dbReference type="AlphaFoldDB" id="A0A3Q3GMG7"/>
<organism evidence="1 2">
    <name type="scientific">Labrus bergylta</name>
    <name type="common">ballan wrasse</name>
    <dbReference type="NCBI Taxonomy" id="56723"/>
    <lineage>
        <taxon>Eukaryota</taxon>
        <taxon>Metazoa</taxon>
        <taxon>Chordata</taxon>
        <taxon>Craniata</taxon>
        <taxon>Vertebrata</taxon>
        <taxon>Euteleostomi</taxon>
        <taxon>Actinopterygii</taxon>
        <taxon>Neopterygii</taxon>
        <taxon>Teleostei</taxon>
        <taxon>Neoteleostei</taxon>
        <taxon>Acanthomorphata</taxon>
        <taxon>Eupercaria</taxon>
        <taxon>Labriformes</taxon>
        <taxon>Labridae</taxon>
        <taxon>Labrus</taxon>
    </lineage>
</organism>
<evidence type="ECO:0000313" key="1">
    <source>
        <dbReference type="Ensembl" id="ENSLBEP00000035062.1"/>
    </source>
</evidence>
<name>A0A3Q3GMG7_9LABR</name>
<reference evidence="1" key="1">
    <citation type="submission" date="2025-08" db="UniProtKB">
        <authorList>
            <consortium name="Ensembl"/>
        </authorList>
    </citation>
    <scope>IDENTIFICATION</scope>
</reference>
<dbReference type="Proteomes" id="UP000261660">
    <property type="component" value="Unplaced"/>
</dbReference>
<reference evidence="1" key="2">
    <citation type="submission" date="2025-09" db="UniProtKB">
        <authorList>
            <consortium name="Ensembl"/>
        </authorList>
    </citation>
    <scope>IDENTIFICATION</scope>
</reference>
<protein>
    <submittedName>
        <fullName evidence="1">Uncharacterized protein</fullName>
    </submittedName>
</protein>
<dbReference type="GeneTree" id="ENSGT00940000177809"/>